<feature type="non-terminal residue" evidence="2">
    <location>
        <position position="80"/>
    </location>
</feature>
<accession>A0ABX2T0X3</accession>
<dbReference type="Proteomes" id="UP000531840">
    <property type="component" value="Unassembled WGS sequence"/>
</dbReference>
<feature type="transmembrane region" description="Helical" evidence="1">
    <location>
        <begin position="46"/>
        <end position="69"/>
    </location>
</feature>
<dbReference type="EMBL" id="JACBYF010000079">
    <property type="protein sequence ID" value="NYS48195.1"/>
    <property type="molecule type" value="Genomic_DNA"/>
</dbReference>
<evidence type="ECO:0000256" key="1">
    <source>
        <dbReference type="SAM" id="Phobius"/>
    </source>
</evidence>
<keyword evidence="1" id="KW-0812">Transmembrane</keyword>
<evidence type="ECO:0000313" key="2">
    <source>
        <dbReference type="EMBL" id="NYS48195.1"/>
    </source>
</evidence>
<keyword evidence="1" id="KW-1133">Transmembrane helix</keyword>
<evidence type="ECO:0000313" key="3">
    <source>
        <dbReference type="Proteomes" id="UP000531840"/>
    </source>
</evidence>
<proteinExistence type="predicted"/>
<name>A0ABX2T0X3_9BACL</name>
<sequence>MALAQEQHLADTWQTGGLKPRACDCGGTVFTILHQRVMADMRRRQFLGGTAAMLAPFIGLGLSTGNAIAQQPKTSERPLL</sequence>
<reference evidence="2 3" key="1">
    <citation type="submission" date="2020-07" db="EMBL/GenBank/DDBJ databases">
        <title>MOT database genomes.</title>
        <authorList>
            <person name="Joseph S."/>
            <person name="Aduse-Opoku J."/>
            <person name="Hashim A."/>
            <person name="Wade W."/>
            <person name="Curtis M."/>
        </authorList>
    </citation>
    <scope>NUCLEOTIDE SEQUENCE [LARGE SCALE GENOMIC DNA]</scope>
    <source>
        <strain evidence="2 3">CIP 106318</strain>
    </source>
</reference>
<protein>
    <submittedName>
        <fullName evidence="2">Amidohydrolase family protein</fullName>
    </submittedName>
</protein>
<gene>
    <name evidence="2" type="ORF">HZY85_08460</name>
</gene>
<keyword evidence="3" id="KW-1185">Reference proteome</keyword>
<organism evidence="2 3">
    <name type="scientific">Gemelliphila palaticanis</name>
    <dbReference type="NCBI Taxonomy" id="81950"/>
    <lineage>
        <taxon>Bacteria</taxon>
        <taxon>Bacillati</taxon>
        <taxon>Bacillota</taxon>
        <taxon>Bacilli</taxon>
        <taxon>Bacillales</taxon>
        <taxon>Gemellaceae</taxon>
        <taxon>Gemelliphila</taxon>
    </lineage>
</organism>
<keyword evidence="1" id="KW-0472">Membrane</keyword>
<comment type="caution">
    <text evidence="2">The sequence shown here is derived from an EMBL/GenBank/DDBJ whole genome shotgun (WGS) entry which is preliminary data.</text>
</comment>